<reference evidence="1 2" key="1">
    <citation type="journal article" date="2023" name="Mol. Ecol. Resour.">
        <title>Chromosome-level genome assembly of a triploid poplar Populus alba 'Berolinensis'.</title>
        <authorList>
            <person name="Chen S."/>
            <person name="Yu Y."/>
            <person name="Wang X."/>
            <person name="Wang S."/>
            <person name="Zhang T."/>
            <person name="Zhou Y."/>
            <person name="He R."/>
            <person name="Meng N."/>
            <person name="Wang Y."/>
            <person name="Liu W."/>
            <person name="Liu Z."/>
            <person name="Liu J."/>
            <person name="Guo Q."/>
            <person name="Huang H."/>
            <person name="Sederoff R.R."/>
            <person name="Wang G."/>
            <person name="Qu G."/>
            <person name="Chen S."/>
        </authorList>
    </citation>
    <scope>NUCLEOTIDE SEQUENCE [LARGE SCALE GENOMIC DNA]</scope>
    <source>
        <strain evidence="1">SC-2020</strain>
    </source>
</reference>
<dbReference type="AlphaFoldDB" id="A0AAD6LIG9"/>
<evidence type="ECO:0000313" key="1">
    <source>
        <dbReference type="EMBL" id="KAJ6967654.1"/>
    </source>
</evidence>
<name>A0AAD6LIG9_9ROSI</name>
<keyword evidence="2" id="KW-1185">Reference proteome</keyword>
<evidence type="ECO:0000313" key="2">
    <source>
        <dbReference type="Proteomes" id="UP001164929"/>
    </source>
</evidence>
<protein>
    <submittedName>
        <fullName evidence="1">Uncharacterized protein</fullName>
    </submittedName>
</protein>
<accession>A0AAD6LIG9</accession>
<sequence length="149" mass="16698">MSSPSLAASTSNYTFTEMSSNIPNDISSLTFLLDCLSNEGWSKARRLSLPLSLRIKNVEISGSCKGILCISDQKCYRDIFLLNPSIGVFKLLLPFSGFNIATVENSFALLGFGYLQEEDDYKVIRCVHIYDKPFIDIDSYEREALESTL</sequence>
<comment type="caution">
    <text evidence="1">The sequence shown here is derived from an EMBL/GenBank/DDBJ whole genome shotgun (WGS) entry which is preliminary data.</text>
</comment>
<proteinExistence type="predicted"/>
<dbReference type="EMBL" id="JAQIZT010000016">
    <property type="protein sequence ID" value="KAJ6967654.1"/>
    <property type="molecule type" value="Genomic_DNA"/>
</dbReference>
<organism evidence="1 2">
    <name type="scientific">Populus alba x Populus x berolinensis</name>
    <dbReference type="NCBI Taxonomy" id="444605"/>
    <lineage>
        <taxon>Eukaryota</taxon>
        <taxon>Viridiplantae</taxon>
        <taxon>Streptophyta</taxon>
        <taxon>Embryophyta</taxon>
        <taxon>Tracheophyta</taxon>
        <taxon>Spermatophyta</taxon>
        <taxon>Magnoliopsida</taxon>
        <taxon>eudicotyledons</taxon>
        <taxon>Gunneridae</taxon>
        <taxon>Pentapetalae</taxon>
        <taxon>rosids</taxon>
        <taxon>fabids</taxon>
        <taxon>Malpighiales</taxon>
        <taxon>Salicaceae</taxon>
        <taxon>Saliceae</taxon>
        <taxon>Populus</taxon>
    </lineage>
</organism>
<gene>
    <name evidence="1" type="ORF">NC653_035776</name>
</gene>
<dbReference type="Proteomes" id="UP001164929">
    <property type="component" value="Chromosome 16"/>
</dbReference>